<evidence type="ECO:0000256" key="1">
    <source>
        <dbReference type="SAM" id="MobiDB-lite"/>
    </source>
</evidence>
<protein>
    <submittedName>
        <fullName evidence="2">Uncharacterized protein</fullName>
    </submittedName>
</protein>
<dbReference type="Pfam" id="PF04392">
    <property type="entry name" value="ABC_sub_bind"/>
    <property type="match status" value="1"/>
</dbReference>
<proteinExistence type="predicted"/>
<dbReference type="EMBL" id="BARU01028852">
    <property type="protein sequence ID" value="GAH75018.1"/>
    <property type="molecule type" value="Genomic_DNA"/>
</dbReference>
<feature type="non-terminal residue" evidence="2">
    <location>
        <position position="1"/>
    </location>
</feature>
<dbReference type="Gene3D" id="3.40.50.2300">
    <property type="match status" value="1"/>
</dbReference>
<organism evidence="2">
    <name type="scientific">marine sediment metagenome</name>
    <dbReference type="NCBI Taxonomy" id="412755"/>
    <lineage>
        <taxon>unclassified sequences</taxon>
        <taxon>metagenomes</taxon>
        <taxon>ecological metagenomes</taxon>
    </lineage>
</organism>
<name>X1JYZ6_9ZZZZ</name>
<feature type="region of interest" description="Disordered" evidence="1">
    <location>
        <begin position="13"/>
        <end position="32"/>
    </location>
</feature>
<accession>X1JYZ6</accession>
<dbReference type="AlphaFoldDB" id="X1JYZ6"/>
<comment type="caution">
    <text evidence="2">The sequence shown here is derived from an EMBL/GenBank/DDBJ whole genome shotgun (WGS) entry which is preliminary data.</text>
</comment>
<gene>
    <name evidence="2" type="ORF">S03H2_46003</name>
</gene>
<dbReference type="InterPro" id="IPR007487">
    <property type="entry name" value="ABC_transpt-TYRBP-like"/>
</dbReference>
<evidence type="ECO:0000313" key="2">
    <source>
        <dbReference type="EMBL" id="GAH75018.1"/>
    </source>
</evidence>
<reference evidence="2" key="1">
    <citation type="journal article" date="2014" name="Front. Microbiol.">
        <title>High frequency of phylogenetically diverse reductive dehalogenase-homologous genes in deep subseafloor sedimentary metagenomes.</title>
        <authorList>
            <person name="Kawai M."/>
            <person name="Futagami T."/>
            <person name="Toyoda A."/>
            <person name="Takaki Y."/>
            <person name="Nishi S."/>
            <person name="Hori S."/>
            <person name="Arai W."/>
            <person name="Tsubouchi T."/>
            <person name="Morono Y."/>
            <person name="Uchiyama I."/>
            <person name="Ito T."/>
            <person name="Fujiyama A."/>
            <person name="Inagaki F."/>
            <person name="Takami H."/>
        </authorList>
    </citation>
    <scope>NUCLEOTIDE SEQUENCE</scope>
    <source>
        <strain evidence="2">Expedition CK06-06</strain>
    </source>
</reference>
<sequence length="32" mass="3357">IPVVFSAITDPAGSGMVESWESHPDDNVTGIK</sequence>